<evidence type="ECO:0000313" key="3">
    <source>
        <dbReference type="Proteomes" id="UP000733611"/>
    </source>
</evidence>
<organism evidence="2 3">
    <name type="scientific">Candidatus Anaerobiospirillum pullicola</name>
    <dbReference type="NCBI Taxonomy" id="2838451"/>
    <lineage>
        <taxon>Bacteria</taxon>
        <taxon>Pseudomonadati</taxon>
        <taxon>Pseudomonadota</taxon>
        <taxon>Gammaproteobacteria</taxon>
        <taxon>Aeromonadales</taxon>
        <taxon>Succinivibrionaceae</taxon>
        <taxon>Anaerobiospirillum</taxon>
    </lineage>
</organism>
<evidence type="ECO:0000313" key="2">
    <source>
        <dbReference type="EMBL" id="MBU3844047.1"/>
    </source>
</evidence>
<dbReference type="Proteomes" id="UP000733611">
    <property type="component" value="Unassembled WGS sequence"/>
</dbReference>
<name>A0A948WYZ7_9GAMM</name>
<feature type="region of interest" description="Disordered" evidence="1">
    <location>
        <begin position="185"/>
        <end position="205"/>
    </location>
</feature>
<feature type="compositionally biased region" description="Basic residues" evidence="1">
    <location>
        <begin position="191"/>
        <end position="205"/>
    </location>
</feature>
<evidence type="ECO:0000256" key="1">
    <source>
        <dbReference type="SAM" id="MobiDB-lite"/>
    </source>
</evidence>
<proteinExistence type="predicted"/>
<comment type="caution">
    <text evidence="2">The sequence shown here is derived from an EMBL/GenBank/DDBJ whole genome shotgun (WGS) entry which is preliminary data.</text>
</comment>
<protein>
    <submittedName>
        <fullName evidence="2">Uncharacterized protein</fullName>
    </submittedName>
</protein>
<dbReference type="AlphaFoldDB" id="A0A948WYZ7"/>
<accession>A0A948WYZ7</accession>
<dbReference type="EMBL" id="JAHLFE010000079">
    <property type="protein sequence ID" value="MBU3844047.1"/>
    <property type="molecule type" value="Genomic_DNA"/>
</dbReference>
<reference evidence="2" key="2">
    <citation type="submission" date="2021-04" db="EMBL/GenBank/DDBJ databases">
        <authorList>
            <person name="Gilroy R."/>
        </authorList>
    </citation>
    <scope>NUCLEOTIDE SEQUENCE</scope>
    <source>
        <strain evidence="2">378</strain>
    </source>
</reference>
<gene>
    <name evidence="2" type="ORF">H9847_04135</name>
</gene>
<reference evidence="2" key="1">
    <citation type="journal article" date="2021" name="PeerJ">
        <title>Extensive microbial diversity within the chicken gut microbiome revealed by metagenomics and culture.</title>
        <authorList>
            <person name="Gilroy R."/>
            <person name="Ravi A."/>
            <person name="Getino M."/>
            <person name="Pursley I."/>
            <person name="Horton D.L."/>
            <person name="Alikhan N.F."/>
            <person name="Baker D."/>
            <person name="Gharbi K."/>
            <person name="Hall N."/>
            <person name="Watson M."/>
            <person name="Adriaenssens E.M."/>
            <person name="Foster-Nyarko E."/>
            <person name="Jarju S."/>
            <person name="Secka A."/>
            <person name="Antonio M."/>
            <person name="Oren A."/>
            <person name="Chaudhuri R.R."/>
            <person name="La Ragione R."/>
            <person name="Hildebrand F."/>
            <person name="Pallen M.J."/>
        </authorList>
    </citation>
    <scope>NUCLEOTIDE SEQUENCE</scope>
    <source>
        <strain evidence="2">378</strain>
    </source>
</reference>
<sequence>MAQLLWISPFSLHDQFSTAAKECLRVIRALQAAHHQVLVLSPTLYTNQDPQALPDAMRATLLSGQKTLQFVYEGTFCYYVATSAATLEQMPAHEHRTFAYALPPIIAEFKPDAMIFNSADLLSLSCLTQAQLAHIPTVFVLNTPVPAFFSWRDIDLILSLKPELTAQYVTAQQCTAVELQLASNPKQAGAKNKHQKGSSGKKSKHLPWEQQLYEALAPLLKRQASRDPQLLKSLLFSIPEVKNDQLLRQAGAAAQEPQHPLYATYVAAQSTQRLAQKAMKAAGMAVAQAPLPPQSADLADPQVRADLLAVQRYAQEQALKLDADALVLSSTAGED</sequence>